<keyword evidence="2" id="KW-1185">Reference proteome</keyword>
<dbReference type="AlphaFoldDB" id="A0A7X1F9W5"/>
<name>A0A7X1F9W5_9SPHN</name>
<evidence type="ECO:0000313" key="2">
    <source>
        <dbReference type="Proteomes" id="UP000520156"/>
    </source>
</evidence>
<organism evidence="1 2">
    <name type="scientific">Novosphingobium aerophilum</name>
    <dbReference type="NCBI Taxonomy" id="2839843"/>
    <lineage>
        <taxon>Bacteria</taxon>
        <taxon>Pseudomonadati</taxon>
        <taxon>Pseudomonadota</taxon>
        <taxon>Alphaproteobacteria</taxon>
        <taxon>Sphingomonadales</taxon>
        <taxon>Sphingomonadaceae</taxon>
        <taxon>Novosphingobium</taxon>
    </lineage>
</organism>
<proteinExistence type="predicted"/>
<dbReference type="Proteomes" id="UP000520156">
    <property type="component" value="Unassembled WGS sequence"/>
</dbReference>
<accession>A0A7X1F9W5</accession>
<comment type="caution">
    <text evidence="1">The sequence shown here is derived from an EMBL/GenBank/DDBJ whole genome shotgun (WGS) entry which is preliminary data.</text>
</comment>
<evidence type="ECO:0000313" key="1">
    <source>
        <dbReference type="EMBL" id="MBC2652854.1"/>
    </source>
</evidence>
<gene>
    <name evidence="1" type="ORF">H7F49_14245</name>
</gene>
<dbReference type="EMBL" id="JACLAU010000028">
    <property type="protein sequence ID" value="MBC2652854.1"/>
    <property type="molecule type" value="Genomic_DNA"/>
</dbReference>
<protein>
    <submittedName>
        <fullName evidence="1">Uncharacterized protein</fullName>
    </submittedName>
</protein>
<reference evidence="1 2" key="1">
    <citation type="submission" date="2020-08" db="EMBL/GenBank/DDBJ databases">
        <title>The genome sequence of Novosphingobium flavum 4Y4.</title>
        <authorList>
            <person name="Liu Y."/>
        </authorList>
    </citation>
    <scope>NUCLEOTIDE SEQUENCE [LARGE SCALE GENOMIC DNA]</scope>
    <source>
        <strain evidence="1 2">4Y4</strain>
    </source>
</reference>
<sequence length="143" mass="15803">MPFADDAAIAHLARRMIDRTLPKAEWTHAGHFAAALWLLRHRPDLATPEAMRGLIRAYNEATGTPNTDSSGYHHTITIASMRAAAAHLDAGGEGAPLCGVLDRLMSSPQGRSDWLLAHWSRDRLFDPTARHHWVEPDLAPLPF</sequence>